<sequence>MDNRATFNSRIGAVLAAAGSAVGLGNIWRFPCETGAHGGAAFILLYIGFIITVAVPVLICEMALGRRSRTNCYATFKRLSNSREVSVSKPLALLFYLTGAMCVLAGFVLFSYYSVVAGWTLGYTATAGVGGMMEMTVEETGRAFAEFSSDPVMPVVWLVAFVIITAGITVMGVQKGIERGSKIMMPVLFILLLVLAVCSLSLPNASKGLEFLFCPDFSKITTDVALSAMGQAFFTLSVGIGCLMTYASYFSNEENIVKDAFNIAAIDTMVAIVAGIIIFPAAMSVGINPDAGPSLVFITLPNVFNQAFGATPWLCYVVTLLFYLLLTMAALTSSISMLEITTAFVSERFGVRRRNAVAGIAIVTCVAGFACSMSFGEWSGVTVFGMGLFDLFDFFVAKFAMPIGGIFMCLLMRKFGEKEVTRMLTNDGRIDLGCFPKVFSFLVSWVIPVLILVIFVNELL</sequence>
<protein>
    <submittedName>
        <fullName evidence="1">Sodium-dependent transporter</fullName>
    </submittedName>
</protein>
<comment type="caution">
    <text evidence="1">The sequence shown here is derived from an EMBL/GenBank/DDBJ whole genome shotgun (WGS) entry which is preliminary data.</text>
</comment>
<keyword evidence="2" id="KW-1185">Reference proteome</keyword>
<gene>
    <name evidence="1" type="ORF">E5358_00765</name>
</gene>
<evidence type="ECO:0000313" key="1">
    <source>
        <dbReference type="EMBL" id="TGX84201.1"/>
    </source>
</evidence>
<evidence type="ECO:0000313" key="2">
    <source>
        <dbReference type="Proteomes" id="UP000308886"/>
    </source>
</evidence>
<name>A0AC61QUB5_9BACT</name>
<organism evidence="1 2">
    <name type="scientific">Palleniella muris</name>
    <dbReference type="NCBI Taxonomy" id="3038145"/>
    <lineage>
        <taxon>Bacteria</taxon>
        <taxon>Pseudomonadati</taxon>
        <taxon>Bacteroidota</taxon>
        <taxon>Bacteroidia</taxon>
        <taxon>Bacteroidales</taxon>
        <taxon>Prevotellaceae</taxon>
        <taxon>Palleniella</taxon>
    </lineage>
</organism>
<reference evidence="1" key="1">
    <citation type="submission" date="2019-04" db="EMBL/GenBank/DDBJ databases">
        <title>Microbes associate with the intestines of laboratory mice.</title>
        <authorList>
            <person name="Navarre W."/>
            <person name="Wong E."/>
            <person name="Huang K."/>
            <person name="Tropini C."/>
            <person name="Ng K."/>
            <person name="Yu B."/>
        </authorList>
    </citation>
    <scope>NUCLEOTIDE SEQUENCE</scope>
    <source>
        <strain evidence="1">NM73_A23</strain>
    </source>
</reference>
<proteinExistence type="predicted"/>
<dbReference type="Proteomes" id="UP000308886">
    <property type="component" value="Unassembled WGS sequence"/>
</dbReference>
<accession>A0AC61QUB5</accession>
<dbReference type="EMBL" id="SRZC01000001">
    <property type="protein sequence ID" value="TGX84201.1"/>
    <property type="molecule type" value="Genomic_DNA"/>
</dbReference>